<evidence type="ECO:0000259" key="6">
    <source>
        <dbReference type="PROSITE" id="PS52004"/>
    </source>
</evidence>
<dbReference type="Proteomes" id="UP000702209">
    <property type="component" value="Unassembled WGS sequence"/>
</dbReference>
<evidence type="ECO:0000256" key="3">
    <source>
        <dbReference type="ARBA" id="ARBA00022679"/>
    </source>
</evidence>
<dbReference type="InterPro" id="IPR016039">
    <property type="entry name" value="Thiolase-like"/>
</dbReference>
<keyword evidence="4" id="KW-0275">Fatty acid biosynthesis</keyword>
<dbReference type="PANTHER" id="PTHR11712:SF336">
    <property type="entry name" value="3-OXOACYL-[ACYL-CARRIER-PROTEIN] SYNTHASE, MITOCHONDRIAL"/>
    <property type="match status" value="1"/>
</dbReference>
<dbReference type="EMBL" id="JADLQX010000007">
    <property type="protein sequence ID" value="MBF6298320.1"/>
    <property type="molecule type" value="Genomic_DNA"/>
</dbReference>
<evidence type="ECO:0000256" key="2">
    <source>
        <dbReference type="ARBA" id="ARBA00008467"/>
    </source>
</evidence>
<name>A0ABS0CP27_9NOCA</name>
<dbReference type="PANTHER" id="PTHR11712">
    <property type="entry name" value="POLYKETIDE SYNTHASE-RELATED"/>
    <property type="match status" value="1"/>
</dbReference>
<dbReference type="NCBIfam" id="NF005589">
    <property type="entry name" value="PRK07314.1"/>
    <property type="match status" value="1"/>
</dbReference>
<reference evidence="7 8" key="1">
    <citation type="submission" date="2020-10" db="EMBL/GenBank/DDBJ databases">
        <title>Identification of Nocardia species via Next-generation sequencing and recognition of intraspecies genetic diversity.</title>
        <authorList>
            <person name="Li P."/>
            <person name="Li P."/>
            <person name="Lu B."/>
        </authorList>
    </citation>
    <scope>NUCLEOTIDE SEQUENCE [LARGE SCALE GENOMIC DNA]</scope>
    <source>
        <strain evidence="7 8">BJ06-0157</strain>
    </source>
</reference>
<dbReference type="Pfam" id="PF02801">
    <property type="entry name" value="Ketoacyl-synt_C"/>
    <property type="match status" value="1"/>
</dbReference>
<dbReference type="CDD" id="cd00834">
    <property type="entry name" value="KAS_I_II"/>
    <property type="match status" value="1"/>
</dbReference>
<keyword evidence="4" id="KW-0444">Lipid biosynthesis</keyword>
<sequence length="416" mass="42880">MQTASTKNGNFRPVVVTSLAATTSIAGDVDSTWKGLLNGESGIDLLDDGFVDQFELPVRIGGHLKVTPAMCLGKGETHGLSYVEQMAIALAREVWRNAGSPEVDKNRLGVSIGTGLGGAEAIIAARDKLNNGGYRKISPYAVQAAMPNGAAACAALEIGARAGVSTTVSACASGSEAIANAWKMIVMGEADMVLTGGVEGSIQALAVAAFTMMRAMSTRNDEPKRASRPFDADRDGFVFGEAGALLVLETEEHAKARGATIHARLLGAGITSDGFHLVAPDPEGSGAARAITRSLQTAGLTRADITHVNAHATGTPVGDTAEARAINKAVGNHPSVYAPKSALGHSIGAVGALESVITVLSLRDAIVPPTLNLDNQDPDVDLDVVCGQSRPGRIDYAVNNSFGFGGHNVALAFGRY</sequence>
<dbReference type="Gene3D" id="3.40.47.10">
    <property type="match status" value="2"/>
</dbReference>
<feature type="domain" description="Ketosynthase family 3 (KS3)" evidence="6">
    <location>
        <begin position="11"/>
        <end position="415"/>
    </location>
</feature>
<dbReference type="InterPro" id="IPR020841">
    <property type="entry name" value="PKS_Beta-ketoAc_synthase_dom"/>
</dbReference>
<evidence type="ECO:0000256" key="1">
    <source>
        <dbReference type="ARBA" id="ARBA00004796"/>
    </source>
</evidence>
<protein>
    <submittedName>
        <fullName evidence="7">Beta-ketoacyl-ACP synthase</fullName>
    </submittedName>
</protein>
<organism evidence="7 8">
    <name type="scientific">Nocardia amamiensis</name>
    <dbReference type="NCBI Taxonomy" id="404578"/>
    <lineage>
        <taxon>Bacteria</taxon>
        <taxon>Bacillati</taxon>
        <taxon>Actinomycetota</taxon>
        <taxon>Actinomycetes</taxon>
        <taxon>Mycobacteriales</taxon>
        <taxon>Nocardiaceae</taxon>
        <taxon>Nocardia</taxon>
    </lineage>
</organism>
<dbReference type="RefSeq" id="WP_195129624.1">
    <property type="nucleotide sequence ID" value="NZ_JADLQX010000007.1"/>
</dbReference>
<dbReference type="SMART" id="SM00825">
    <property type="entry name" value="PKS_KS"/>
    <property type="match status" value="1"/>
</dbReference>
<evidence type="ECO:0000313" key="8">
    <source>
        <dbReference type="Proteomes" id="UP000702209"/>
    </source>
</evidence>
<dbReference type="NCBIfam" id="NF005916">
    <property type="entry name" value="PRK07910.1"/>
    <property type="match status" value="1"/>
</dbReference>
<gene>
    <name evidence="7" type="ORF">IU459_12295</name>
</gene>
<evidence type="ECO:0000256" key="5">
    <source>
        <dbReference type="RuleBase" id="RU003694"/>
    </source>
</evidence>
<dbReference type="InterPro" id="IPR014030">
    <property type="entry name" value="Ketoacyl_synth_N"/>
</dbReference>
<keyword evidence="3 5" id="KW-0808">Transferase</keyword>
<dbReference type="SUPFAM" id="SSF53901">
    <property type="entry name" value="Thiolase-like"/>
    <property type="match status" value="2"/>
</dbReference>
<comment type="caution">
    <text evidence="7">The sequence shown here is derived from an EMBL/GenBank/DDBJ whole genome shotgun (WGS) entry which is preliminary data.</text>
</comment>
<keyword evidence="4" id="KW-0443">Lipid metabolism</keyword>
<keyword evidence="8" id="KW-1185">Reference proteome</keyword>
<keyword evidence="4" id="KW-0276">Fatty acid metabolism</keyword>
<comment type="pathway">
    <text evidence="1">Lipid metabolism; mycolic acid biosynthesis.</text>
</comment>
<proteinExistence type="inferred from homology"/>
<dbReference type="Pfam" id="PF00109">
    <property type="entry name" value="ketoacyl-synt"/>
    <property type="match status" value="1"/>
</dbReference>
<comment type="similarity">
    <text evidence="2 5">Belongs to the thiolase-like superfamily. Beta-ketoacyl-ACP synthases family.</text>
</comment>
<accession>A0ABS0CP27</accession>
<evidence type="ECO:0000256" key="4">
    <source>
        <dbReference type="ARBA" id="ARBA00023160"/>
    </source>
</evidence>
<evidence type="ECO:0000313" key="7">
    <source>
        <dbReference type="EMBL" id="MBF6298320.1"/>
    </source>
</evidence>
<dbReference type="PROSITE" id="PS52004">
    <property type="entry name" value="KS3_2"/>
    <property type="match status" value="1"/>
</dbReference>
<dbReference type="InterPro" id="IPR000794">
    <property type="entry name" value="Beta-ketoacyl_synthase"/>
</dbReference>
<dbReference type="InterPro" id="IPR014031">
    <property type="entry name" value="Ketoacyl_synth_C"/>
</dbReference>